<reference evidence="2 3" key="1">
    <citation type="submission" date="2022-04" db="EMBL/GenBank/DDBJ databases">
        <title>Human microbiome associated bacterial genomes.</title>
        <authorList>
            <person name="Sandstrom S."/>
            <person name="Salamzade R."/>
            <person name="Kalan L.R."/>
        </authorList>
    </citation>
    <scope>NUCLEOTIDE SEQUENCE [LARGE SCALE GENOMIC DNA]</scope>
    <source>
        <strain evidence="3">p3-SID767</strain>
    </source>
</reference>
<keyword evidence="3" id="KW-1185">Reference proteome</keyword>
<dbReference type="Proteomes" id="UP001205046">
    <property type="component" value="Unassembled WGS sequence"/>
</dbReference>
<proteinExistence type="predicted"/>
<evidence type="ECO:0000313" key="2">
    <source>
        <dbReference type="EMBL" id="MCT1606652.1"/>
    </source>
</evidence>
<accession>A0ABT2HPN1</accession>
<name>A0ABT2HPN1_9MICC</name>
<evidence type="ECO:0000313" key="3">
    <source>
        <dbReference type="Proteomes" id="UP001205046"/>
    </source>
</evidence>
<feature type="region of interest" description="Disordered" evidence="1">
    <location>
        <begin position="27"/>
        <end position="62"/>
    </location>
</feature>
<sequence length="148" mass="16738">MPTISDLRETASTLRARADLLERIAAQLEKEEPLPAGGQSTVFDPDTDTPPVEPRPRHEGGSEYQSNWMCLLLWAQLRALNVRQGRGATRAESAEMAKRAGYDDGRAWNRWTGQYKGEDGGRWIDEIGMEHLRYYYSEVGRSIPEDLA</sequence>
<evidence type="ECO:0000256" key="1">
    <source>
        <dbReference type="SAM" id="MobiDB-lite"/>
    </source>
</evidence>
<gene>
    <name evidence="2" type="ORF">M3B43_04780</name>
</gene>
<protein>
    <submittedName>
        <fullName evidence="2">Uncharacterized protein</fullName>
    </submittedName>
</protein>
<comment type="caution">
    <text evidence="2">The sequence shown here is derived from an EMBL/GenBank/DDBJ whole genome shotgun (WGS) entry which is preliminary data.</text>
</comment>
<dbReference type="EMBL" id="JALXMO010000007">
    <property type="protein sequence ID" value="MCT1606652.1"/>
    <property type="molecule type" value="Genomic_DNA"/>
</dbReference>
<dbReference type="RefSeq" id="WP_260072755.1">
    <property type="nucleotide sequence ID" value="NZ_JALXMO010000007.1"/>
</dbReference>
<organism evidence="2 3">
    <name type="scientific">Nesterenkonia massiliensis</name>
    <dbReference type="NCBI Taxonomy" id="1232429"/>
    <lineage>
        <taxon>Bacteria</taxon>
        <taxon>Bacillati</taxon>
        <taxon>Actinomycetota</taxon>
        <taxon>Actinomycetes</taxon>
        <taxon>Micrococcales</taxon>
        <taxon>Micrococcaceae</taxon>
        <taxon>Nesterenkonia</taxon>
    </lineage>
</organism>